<proteinExistence type="predicted"/>
<dbReference type="GO" id="GO:0032259">
    <property type="term" value="P:methylation"/>
    <property type="evidence" value="ECO:0007669"/>
    <property type="project" value="UniProtKB-KW"/>
</dbReference>
<accession>A0AAW1V902</accession>
<dbReference type="EMBL" id="JARQZJ010000122">
    <property type="protein sequence ID" value="KAK9889192.1"/>
    <property type="molecule type" value="Genomic_DNA"/>
</dbReference>
<dbReference type="PANTHER" id="PTHR45904:SF2">
    <property type="entry name" value="TRNA (URACIL-5-)-METHYLTRANSFERASE HOMOLOG A"/>
    <property type="match status" value="1"/>
</dbReference>
<dbReference type="GO" id="GO:0003723">
    <property type="term" value="F:RNA binding"/>
    <property type="evidence" value="ECO:0007669"/>
    <property type="project" value="TreeGrafter"/>
</dbReference>
<protein>
    <recommendedName>
        <fullName evidence="4">tRNA (uracil(54)-C(5))-methyltransferase</fullName>
        <ecNumber evidence="4">2.1.1.35</ecNumber>
    </recommendedName>
</protein>
<evidence type="ECO:0000256" key="4">
    <source>
        <dbReference type="ARBA" id="ARBA00033763"/>
    </source>
</evidence>
<gene>
    <name evidence="6" type="ORF">WA026_004472</name>
</gene>
<comment type="caution">
    <text evidence="6">The sequence shown here is derived from an EMBL/GenBank/DDBJ whole genome shotgun (WGS) entry which is preliminary data.</text>
</comment>
<dbReference type="GO" id="GO:0006396">
    <property type="term" value="P:RNA processing"/>
    <property type="evidence" value="ECO:0007669"/>
    <property type="project" value="InterPro"/>
</dbReference>
<dbReference type="Gene3D" id="3.40.50.150">
    <property type="entry name" value="Vaccinia Virus protein VP39"/>
    <property type="match status" value="1"/>
</dbReference>
<keyword evidence="3" id="KW-0949">S-adenosyl-L-methionine</keyword>
<comment type="catalytic activity">
    <reaction evidence="5">
        <text>uridine(54) in tRNA + S-adenosyl-L-methionine = 5-methyluridine(54) in tRNA + S-adenosyl-L-homocysteine + H(+)</text>
        <dbReference type="Rhea" id="RHEA:42712"/>
        <dbReference type="Rhea" id="RHEA-COMP:10167"/>
        <dbReference type="Rhea" id="RHEA-COMP:10193"/>
        <dbReference type="ChEBI" id="CHEBI:15378"/>
        <dbReference type="ChEBI" id="CHEBI:57856"/>
        <dbReference type="ChEBI" id="CHEBI:59789"/>
        <dbReference type="ChEBI" id="CHEBI:65315"/>
        <dbReference type="ChEBI" id="CHEBI:74447"/>
        <dbReference type="EC" id="2.1.1.35"/>
    </reaction>
    <physiologicalReaction direction="left-to-right" evidence="5">
        <dbReference type="Rhea" id="RHEA:42713"/>
    </physiologicalReaction>
</comment>
<dbReference type="GO" id="GO:0030697">
    <property type="term" value="F:tRNA (uracil(54)-C5)-methyltransferase activity, S-adenosyl methionine-dependent"/>
    <property type="evidence" value="ECO:0007669"/>
    <property type="project" value="UniProtKB-EC"/>
</dbReference>
<evidence type="ECO:0000256" key="2">
    <source>
        <dbReference type="ARBA" id="ARBA00022679"/>
    </source>
</evidence>
<evidence type="ECO:0000256" key="1">
    <source>
        <dbReference type="ARBA" id="ARBA00022603"/>
    </source>
</evidence>
<evidence type="ECO:0000313" key="6">
    <source>
        <dbReference type="EMBL" id="KAK9889192.1"/>
    </source>
</evidence>
<dbReference type="PANTHER" id="PTHR45904">
    <property type="entry name" value="TRNA (URACIL-5-)-METHYLTRANSFERASE"/>
    <property type="match status" value="1"/>
</dbReference>
<keyword evidence="2" id="KW-0808">Transferase</keyword>
<dbReference type="EC" id="2.1.1.35" evidence="4"/>
<dbReference type="Pfam" id="PF05958">
    <property type="entry name" value="tRNA_U5-meth_tr"/>
    <property type="match status" value="1"/>
</dbReference>
<dbReference type="InterPro" id="IPR010280">
    <property type="entry name" value="U5_MeTrfase_fam"/>
</dbReference>
<reference evidence="6 7" key="1">
    <citation type="submission" date="2023-03" db="EMBL/GenBank/DDBJ databases">
        <title>Genome insight into feeding habits of ladybird beetles.</title>
        <authorList>
            <person name="Li H.-S."/>
            <person name="Huang Y.-H."/>
            <person name="Pang H."/>
        </authorList>
    </citation>
    <scope>NUCLEOTIDE SEQUENCE [LARGE SCALE GENOMIC DNA]</scope>
    <source>
        <strain evidence="6">SYSU_2023b</strain>
        <tissue evidence="6">Whole body</tissue>
    </source>
</reference>
<evidence type="ECO:0000256" key="3">
    <source>
        <dbReference type="ARBA" id="ARBA00022691"/>
    </source>
</evidence>
<organism evidence="6 7">
    <name type="scientific">Henosepilachna vigintioctopunctata</name>
    <dbReference type="NCBI Taxonomy" id="420089"/>
    <lineage>
        <taxon>Eukaryota</taxon>
        <taxon>Metazoa</taxon>
        <taxon>Ecdysozoa</taxon>
        <taxon>Arthropoda</taxon>
        <taxon>Hexapoda</taxon>
        <taxon>Insecta</taxon>
        <taxon>Pterygota</taxon>
        <taxon>Neoptera</taxon>
        <taxon>Endopterygota</taxon>
        <taxon>Coleoptera</taxon>
        <taxon>Polyphaga</taxon>
        <taxon>Cucujiformia</taxon>
        <taxon>Coccinelloidea</taxon>
        <taxon>Coccinellidae</taxon>
        <taxon>Epilachninae</taxon>
        <taxon>Epilachnini</taxon>
        <taxon>Henosepilachna</taxon>
    </lineage>
</organism>
<keyword evidence="7" id="KW-1185">Reference proteome</keyword>
<keyword evidence="1" id="KW-0489">Methyltransferase</keyword>
<sequence length="105" mass="11953">MVSPIVHFTLDKQDLLGSVCYNSQNYDIIAILDPPRAGLHQKAIPQIRKVKKIKRVLYVSCNPEGAFKNFLDLGRPKSKTLHGNLCSKHRELVIQFERIGVVEKK</sequence>
<evidence type="ECO:0000256" key="5">
    <source>
        <dbReference type="ARBA" id="ARBA00047278"/>
    </source>
</evidence>
<name>A0AAW1V902_9CUCU</name>
<dbReference type="InterPro" id="IPR045850">
    <property type="entry name" value="TRM2_met"/>
</dbReference>
<dbReference type="Proteomes" id="UP001431783">
    <property type="component" value="Unassembled WGS sequence"/>
</dbReference>
<dbReference type="InterPro" id="IPR029063">
    <property type="entry name" value="SAM-dependent_MTases_sf"/>
</dbReference>
<evidence type="ECO:0000313" key="7">
    <source>
        <dbReference type="Proteomes" id="UP001431783"/>
    </source>
</evidence>
<dbReference type="AlphaFoldDB" id="A0AAW1V902"/>